<protein>
    <recommendedName>
        <fullName evidence="4">Enoyl reductase (ER) domain-containing protein</fullName>
    </recommendedName>
</protein>
<gene>
    <name evidence="5" type="ORF">LTR97_006095</name>
</gene>
<dbReference type="InterPro" id="IPR047122">
    <property type="entry name" value="Trans-enoyl_RdTase-like"/>
</dbReference>
<dbReference type="Pfam" id="PF00107">
    <property type="entry name" value="ADH_zinc_N"/>
    <property type="match status" value="1"/>
</dbReference>
<evidence type="ECO:0000313" key="5">
    <source>
        <dbReference type="EMBL" id="KAK5699961.1"/>
    </source>
</evidence>
<evidence type="ECO:0000256" key="1">
    <source>
        <dbReference type="ARBA" id="ARBA00008072"/>
    </source>
</evidence>
<comment type="subunit">
    <text evidence="2">Monomer.</text>
</comment>
<proteinExistence type="inferred from homology"/>
<comment type="similarity">
    <text evidence="1">Belongs to the zinc-containing alcohol dehydrogenase family.</text>
</comment>
<evidence type="ECO:0000256" key="3">
    <source>
        <dbReference type="ARBA" id="ARBA00023002"/>
    </source>
</evidence>
<feature type="domain" description="Enoyl reductase (ER)" evidence="4">
    <location>
        <begin position="49"/>
        <end position="377"/>
    </location>
</feature>
<sequence length="379" mass="41557">MATITEIQHVRTIDHIIIKPQPSRSKPWEVATSTPVSVPSSQQTHKALTVNHHFQYELSDTATPALGKHEVLLRTKAVGLAPIDWKTVQYKFCMPSLPWINGRECSAVVEQVGTAVKSVSEGQRVWTSTYYRDRRAGCFQELVVAPEHTVIPMPNSIGFDDAASLGVCGLTAAMTMWKWFGVPMRRRRLTRSISIKDRRYALIWGGSTITGQYAIQIAVEAGYRVIAVASERTRRRVSDLGAHHVITRDGRTPADIADEIRSIGQDKIVLGIDLVGPQTATQGVSCLSKSHPARFAPLAVPAPPIAAPSNVEIVNVEMKRFVLDPESRQYAVHLADLVGQGRVKVPKVIVLPGGLQEVEAGLTRVRNGDMGGSKLVVRM</sequence>
<accession>A0AAN7W7P2</accession>
<dbReference type="SUPFAM" id="SSF51735">
    <property type="entry name" value="NAD(P)-binding Rossmann-fold domains"/>
    <property type="match status" value="1"/>
</dbReference>
<dbReference type="GO" id="GO:0016651">
    <property type="term" value="F:oxidoreductase activity, acting on NAD(P)H"/>
    <property type="evidence" value="ECO:0007669"/>
    <property type="project" value="InterPro"/>
</dbReference>
<reference evidence="5" key="1">
    <citation type="submission" date="2023-08" db="EMBL/GenBank/DDBJ databases">
        <title>Black Yeasts Isolated from many extreme environments.</title>
        <authorList>
            <person name="Coleine C."/>
            <person name="Stajich J.E."/>
            <person name="Selbmann L."/>
        </authorList>
    </citation>
    <scope>NUCLEOTIDE SEQUENCE</scope>
    <source>
        <strain evidence="5">CCFEE 5810</strain>
    </source>
</reference>
<dbReference type="Gene3D" id="3.40.50.720">
    <property type="entry name" value="NAD(P)-binding Rossmann-like Domain"/>
    <property type="match status" value="1"/>
</dbReference>
<dbReference type="EMBL" id="JAVRQU010000008">
    <property type="protein sequence ID" value="KAK5699961.1"/>
    <property type="molecule type" value="Genomic_DNA"/>
</dbReference>
<dbReference type="InterPro" id="IPR036291">
    <property type="entry name" value="NAD(P)-bd_dom_sf"/>
</dbReference>
<dbReference type="Gene3D" id="3.90.180.10">
    <property type="entry name" value="Medium-chain alcohol dehydrogenases, catalytic domain"/>
    <property type="match status" value="1"/>
</dbReference>
<dbReference type="PANTHER" id="PTHR45348:SF2">
    <property type="entry name" value="ZINC-TYPE ALCOHOL DEHYDROGENASE-LIKE PROTEIN C2E1P3.01"/>
    <property type="match status" value="1"/>
</dbReference>
<dbReference type="Pfam" id="PF08240">
    <property type="entry name" value="ADH_N"/>
    <property type="match status" value="1"/>
</dbReference>
<dbReference type="SUPFAM" id="SSF50129">
    <property type="entry name" value="GroES-like"/>
    <property type="match status" value="1"/>
</dbReference>
<organism evidence="5 6">
    <name type="scientific">Elasticomyces elasticus</name>
    <dbReference type="NCBI Taxonomy" id="574655"/>
    <lineage>
        <taxon>Eukaryota</taxon>
        <taxon>Fungi</taxon>
        <taxon>Dikarya</taxon>
        <taxon>Ascomycota</taxon>
        <taxon>Pezizomycotina</taxon>
        <taxon>Dothideomycetes</taxon>
        <taxon>Dothideomycetidae</taxon>
        <taxon>Mycosphaerellales</taxon>
        <taxon>Teratosphaeriaceae</taxon>
        <taxon>Elasticomyces</taxon>
    </lineage>
</organism>
<comment type="caution">
    <text evidence="5">The sequence shown here is derived from an EMBL/GenBank/DDBJ whole genome shotgun (WGS) entry which is preliminary data.</text>
</comment>
<dbReference type="InterPro" id="IPR013154">
    <property type="entry name" value="ADH-like_N"/>
</dbReference>
<dbReference type="InterPro" id="IPR013149">
    <property type="entry name" value="ADH-like_C"/>
</dbReference>
<name>A0AAN7W7P2_9PEZI</name>
<dbReference type="AlphaFoldDB" id="A0AAN7W7P2"/>
<dbReference type="PANTHER" id="PTHR45348">
    <property type="entry name" value="HYPOTHETICAL OXIDOREDUCTASE (EUROFUNG)"/>
    <property type="match status" value="1"/>
</dbReference>
<dbReference type="Proteomes" id="UP001310594">
    <property type="component" value="Unassembled WGS sequence"/>
</dbReference>
<evidence type="ECO:0000313" key="6">
    <source>
        <dbReference type="Proteomes" id="UP001310594"/>
    </source>
</evidence>
<dbReference type="SMART" id="SM00829">
    <property type="entry name" value="PKS_ER"/>
    <property type="match status" value="1"/>
</dbReference>
<keyword evidence="3" id="KW-0560">Oxidoreductase</keyword>
<dbReference type="InterPro" id="IPR011032">
    <property type="entry name" value="GroES-like_sf"/>
</dbReference>
<dbReference type="CDD" id="cd08249">
    <property type="entry name" value="enoyl_reductase_like"/>
    <property type="match status" value="1"/>
</dbReference>
<evidence type="ECO:0000259" key="4">
    <source>
        <dbReference type="SMART" id="SM00829"/>
    </source>
</evidence>
<evidence type="ECO:0000256" key="2">
    <source>
        <dbReference type="ARBA" id="ARBA00011245"/>
    </source>
</evidence>
<dbReference type="InterPro" id="IPR020843">
    <property type="entry name" value="ER"/>
</dbReference>